<sequence>MGVGPKHKRRIELAGWQREIVAGCPEPFVSGVFNSDGCRVINWAARREAVGKVDGYVGPKS</sequence>
<proteinExistence type="predicted"/>
<protein>
    <submittedName>
        <fullName evidence="1">Uncharacterized protein</fullName>
    </submittedName>
</protein>
<reference evidence="1 2" key="1">
    <citation type="submission" date="2019-03" db="EMBL/GenBank/DDBJ databases">
        <title>Genomic Encyclopedia of Type Strains, Phase III (KMG-III): the genomes of soil and plant-associated and newly described type strains.</title>
        <authorList>
            <person name="Whitman W."/>
        </authorList>
    </citation>
    <scope>NUCLEOTIDE SEQUENCE [LARGE SCALE GENOMIC DNA]</scope>
    <source>
        <strain evidence="1 2">VKM Ac-2527</strain>
    </source>
</reference>
<evidence type="ECO:0000313" key="1">
    <source>
        <dbReference type="EMBL" id="TDO50047.1"/>
    </source>
</evidence>
<comment type="caution">
    <text evidence="1">The sequence shown here is derived from an EMBL/GenBank/DDBJ whole genome shotgun (WGS) entry which is preliminary data.</text>
</comment>
<gene>
    <name evidence="1" type="ORF">EV643_105277</name>
</gene>
<dbReference type="Proteomes" id="UP000295388">
    <property type="component" value="Unassembled WGS sequence"/>
</dbReference>
<name>A0A4R6KHS0_9ACTN</name>
<evidence type="ECO:0000313" key="2">
    <source>
        <dbReference type="Proteomes" id="UP000295388"/>
    </source>
</evidence>
<organism evidence="1 2">
    <name type="scientific">Kribbella caucasensis</name>
    <dbReference type="NCBI Taxonomy" id="2512215"/>
    <lineage>
        <taxon>Bacteria</taxon>
        <taxon>Bacillati</taxon>
        <taxon>Actinomycetota</taxon>
        <taxon>Actinomycetes</taxon>
        <taxon>Propionibacteriales</taxon>
        <taxon>Kribbellaceae</taxon>
        <taxon>Kribbella</taxon>
    </lineage>
</organism>
<keyword evidence="2" id="KW-1185">Reference proteome</keyword>
<accession>A0A4R6KHS0</accession>
<dbReference type="EMBL" id="SNWQ01000005">
    <property type="protein sequence ID" value="TDO50047.1"/>
    <property type="molecule type" value="Genomic_DNA"/>
</dbReference>
<dbReference type="RefSeq" id="WP_133800309.1">
    <property type="nucleotide sequence ID" value="NZ_SNWQ01000005.1"/>
</dbReference>
<dbReference type="AlphaFoldDB" id="A0A4R6KHS0"/>